<sequence length="937" mass="103067">MMPYCRTWQPLHWLLLLAPASVVVATRESVTFDFGWKHRTGLTAPAKWDDPPPEQTDPGLHPPEAAPDHDDSSWTKVQLPHDGLIVNPPSQKACPNGCSGRSYIPRHVLWYRKTFSLPASWLSTAVDNNDSVFWLEFDGSFRNTTVWLNGQIVQRHICGYTPFRVDLDPSTFFTGSSSSSQQQTIAVFVDPDNGDLGRRGSGSGWWYEGGGLYRHVRLVKTNRIHVAPQSLFVKSHVTNIHNDNDGDKNNDKAEATLEMQASIIKKTQQQQSTTPIQAQNHCYQFQITAPDQITTLLEPHPLPTFQNPTDVLVVRENHTLPHALLWSTLHPNLYRVELILTYCSNATQEQDRVGVPHGIRTIHFDPNQGFFLNQRPYKIRGFCDHDTFAVVGMALPDRINLFRAQASRSIGGNGRRTSHNPPDPSLLDIYDRLGMVVIDENRLFDDHPDYVKNMAHLVTRDRNHPSVVIWSFCNENACEGEHEKGGPPFQAIASQFDGTRPTLANMFTFNDLLSNTVDVQGFSHQHRDKLDDCHAKLPNKPIFQSECCSCNTMRGEDEGCETGRDNPHSGCVQKTFNARCLERLVNASDGVAYAAGTMVWTLFDYYGEPPMAGLHVSSTYGQFDLCGFPKPAAFWFRTQWLLGVSDTSYDKPFLTHDSYEVQIVESWESPDSWNSTRGNKTRSIHAYSNAPFIELLANGHSQGAHPLVPMTRGSDGSYAEWTSVAWEAGSLTAVALSGDQSTHLAATERATNGKAASLSLSLDSPSEATGTGSALFLDGQDVALVRAAVMDEHGKAMHMASNLIFVKVVSGPGRVVGTANGDPKSYQPHQSPSQTAYHGLVRAVIQVTSIAGLSSREKQLLQEIHGPATESLPSFVDATEIVIEASSPGLGKAQLRIPVSADPSVASVLAVAQAGAGKPVDFSFDDTHTSSGPLKVG</sequence>
<dbReference type="SUPFAM" id="SSF51445">
    <property type="entry name" value="(Trans)glycosidases"/>
    <property type="match status" value="1"/>
</dbReference>
<dbReference type="GO" id="GO:0005975">
    <property type="term" value="P:carbohydrate metabolic process"/>
    <property type="evidence" value="ECO:0007669"/>
    <property type="project" value="InterPro"/>
</dbReference>
<name>A0A9N8DZY2_9STRA</name>
<comment type="similarity">
    <text evidence="1">Belongs to the glycosyl hydrolase 2 family.</text>
</comment>
<dbReference type="Gene3D" id="2.60.40.10">
    <property type="entry name" value="Immunoglobulins"/>
    <property type="match status" value="2"/>
</dbReference>
<keyword evidence="3" id="KW-0326">Glycosidase</keyword>
<dbReference type="EMBL" id="CAICTM010000512">
    <property type="protein sequence ID" value="CAB9511983.1"/>
    <property type="molecule type" value="Genomic_DNA"/>
</dbReference>
<evidence type="ECO:0000256" key="4">
    <source>
        <dbReference type="SAM" id="MobiDB-lite"/>
    </source>
</evidence>
<feature type="domain" description="Glycoside hydrolase family 2" evidence="8">
    <location>
        <begin position="774"/>
        <end position="852"/>
    </location>
</feature>
<feature type="chain" id="PRO_5040511446" evidence="5">
    <location>
        <begin position="26"/>
        <end position="937"/>
    </location>
</feature>
<dbReference type="Pfam" id="PF18565">
    <property type="entry name" value="Glyco_hydro2_C5"/>
    <property type="match status" value="1"/>
</dbReference>
<feature type="region of interest" description="Disordered" evidence="4">
    <location>
        <begin position="43"/>
        <end position="74"/>
    </location>
</feature>
<dbReference type="SUPFAM" id="SSF49785">
    <property type="entry name" value="Galactose-binding domain-like"/>
    <property type="match status" value="1"/>
</dbReference>
<feature type="domain" description="DUF4982" evidence="7">
    <location>
        <begin position="682"/>
        <end position="739"/>
    </location>
</feature>
<dbReference type="PANTHER" id="PTHR42732:SF1">
    <property type="entry name" value="BETA-MANNOSIDASE"/>
    <property type="match status" value="1"/>
</dbReference>
<feature type="signal peptide" evidence="5">
    <location>
        <begin position="1"/>
        <end position="25"/>
    </location>
</feature>
<comment type="caution">
    <text evidence="9">The sequence shown here is derived from an EMBL/GenBank/DDBJ whole genome shotgun (WGS) entry which is preliminary data.</text>
</comment>
<dbReference type="Gene3D" id="3.20.20.80">
    <property type="entry name" value="Glycosidases"/>
    <property type="match status" value="1"/>
</dbReference>
<dbReference type="Pfam" id="PF02836">
    <property type="entry name" value="Glyco_hydro_2_C"/>
    <property type="match status" value="1"/>
</dbReference>
<evidence type="ECO:0000259" key="6">
    <source>
        <dbReference type="Pfam" id="PF02836"/>
    </source>
</evidence>
<evidence type="ECO:0000256" key="1">
    <source>
        <dbReference type="ARBA" id="ARBA00007401"/>
    </source>
</evidence>
<feature type="domain" description="Glycoside hydrolase family 2 catalytic" evidence="6">
    <location>
        <begin position="368"/>
        <end position="546"/>
    </location>
</feature>
<dbReference type="InterPro" id="IPR006103">
    <property type="entry name" value="Glyco_hydro_2_cat"/>
</dbReference>
<keyword evidence="5" id="KW-0732">Signal</keyword>
<evidence type="ECO:0000256" key="3">
    <source>
        <dbReference type="ARBA" id="ARBA00023295"/>
    </source>
</evidence>
<dbReference type="AlphaFoldDB" id="A0A9N8DZY2"/>
<dbReference type="InterPro" id="IPR040605">
    <property type="entry name" value="Glyco_hydro2_dom5"/>
</dbReference>
<protein>
    <submittedName>
        <fullName evidence="9">Galactosidase BoGH2A</fullName>
    </submittedName>
</protein>
<evidence type="ECO:0000256" key="2">
    <source>
        <dbReference type="ARBA" id="ARBA00022801"/>
    </source>
</evidence>
<dbReference type="Gene3D" id="2.60.120.260">
    <property type="entry name" value="Galactose-binding domain-like"/>
    <property type="match status" value="1"/>
</dbReference>
<proteinExistence type="inferred from homology"/>
<dbReference type="PANTHER" id="PTHR42732">
    <property type="entry name" value="BETA-GALACTOSIDASE"/>
    <property type="match status" value="1"/>
</dbReference>
<dbReference type="PROSITE" id="PS00608">
    <property type="entry name" value="GLYCOSYL_HYDROL_F2_2"/>
    <property type="match status" value="1"/>
</dbReference>
<dbReference type="GO" id="GO:0004553">
    <property type="term" value="F:hydrolase activity, hydrolyzing O-glycosyl compounds"/>
    <property type="evidence" value="ECO:0007669"/>
    <property type="project" value="InterPro"/>
</dbReference>
<keyword evidence="10" id="KW-1185">Reference proteome</keyword>
<keyword evidence="2" id="KW-0378">Hydrolase</keyword>
<evidence type="ECO:0000256" key="5">
    <source>
        <dbReference type="SAM" id="SignalP"/>
    </source>
</evidence>
<dbReference type="OrthoDB" id="446720at2759"/>
<accession>A0A9N8DZY2</accession>
<reference evidence="9" key="1">
    <citation type="submission" date="2020-06" db="EMBL/GenBank/DDBJ databases">
        <authorList>
            <consortium name="Plant Systems Biology data submission"/>
        </authorList>
    </citation>
    <scope>NUCLEOTIDE SEQUENCE</scope>
    <source>
        <strain evidence="9">D6</strain>
    </source>
</reference>
<dbReference type="Pfam" id="PF16355">
    <property type="entry name" value="DUF4982"/>
    <property type="match status" value="1"/>
</dbReference>
<dbReference type="InterPro" id="IPR051913">
    <property type="entry name" value="GH2_Domain-Containing"/>
</dbReference>
<dbReference type="InterPro" id="IPR023232">
    <property type="entry name" value="Glyco_hydro_2_AS"/>
</dbReference>
<evidence type="ECO:0000313" key="10">
    <source>
        <dbReference type="Proteomes" id="UP001153069"/>
    </source>
</evidence>
<dbReference type="InterPro" id="IPR013783">
    <property type="entry name" value="Ig-like_fold"/>
</dbReference>
<dbReference type="InterPro" id="IPR017853">
    <property type="entry name" value="GH"/>
</dbReference>
<evidence type="ECO:0000259" key="7">
    <source>
        <dbReference type="Pfam" id="PF16355"/>
    </source>
</evidence>
<evidence type="ECO:0000313" key="9">
    <source>
        <dbReference type="EMBL" id="CAB9511983.1"/>
    </source>
</evidence>
<dbReference type="InterPro" id="IPR008979">
    <property type="entry name" value="Galactose-bd-like_sf"/>
</dbReference>
<evidence type="ECO:0000259" key="8">
    <source>
        <dbReference type="Pfam" id="PF18565"/>
    </source>
</evidence>
<organism evidence="9 10">
    <name type="scientific">Seminavis robusta</name>
    <dbReference type="NCBI Taxonomy" id="568900"/>
    <lineage>
        <taxon>Eukaryota</taxon>
        <taxon>Sar</taxon>
        <taxon>Stramenopiles</taxon>
        <taxon>Ochrophyta</taxon>
        <taxon>Bacillariophyta</taxon>
        <taxon>Bacillariophyceae</taxon>
        <taxon>Bacillariophycidae</taxon>
        <taxon>Naviculales</taxon>
        <taxon>Naviculaceae</taxon>
        <taxon>Seminavis</taxon>
    </lineage>
</organism>
<gene>
    <name evidence="9" type="ORF">SEMRO_513_G157720.1</name>
</gene>
<dbReference type="InterPro" id="IPR032311">
    <property type="entry name" value="DUF4982"/>
</dbReference>
<dbReference type="Proteomes" id="UP001153069">
    <property type="component" value="Unassembled WGS sequence"/>
</dbReference>